<organism evidence="1">
    <name type="scientific">hydrothermal vent metagenome</name>
    <dbReference type="NCBI Taxonomy" id="652676"/>
    <lineage>
        <taxon>unclassified sequences</taxon>
        <taxon>metagenomes</taxon>
        <taxon>ecological metagenomes</taxon>
    </lineage>
</organism>
<gene>
    <name evidence="1" type="ORF">MNBD_GAMMA23-330</name>
</gene>
<dbReference type="AlphaFoldDB" id="A0A3B0ZU57"/>
<protein>
    <submittedName>
        <fullName evidence="1">Uncharacterized protein</fullName>
    </submittedName>
</protein>
<dbReference type="EMBL" id="UOFT01000028">
    <property type="protein sequence ID" value="VAW92740.1"/>
    <property type="molecule type" value="Genomic_DNA"/>
</dbReference>
<accession>A0A3B0ZU57</accession>
<name>A0A3B0ZU57_9ZZZZ</name>
<sequence>MAFASKLNTFYSALLFACVLFSVQSTASAQIIFQDDFESGDLSRTQNGAGWDSGAYTSVNTANPRTGSYALEFNFVAAPDGEDSWAEQRFNLNGNYPEVWVKYDLFIPANYYQRNQGGNSANNKLFVHLWTDTTNGVASYGGADGIAGGFEVWSSGDGFGNVSFHPIRPEMGHIMDIKRNTRGIEAADLGNWIEIVIQVRAGTTGSTAFAQGGAVNVWKTSTNGTTRLIYSLEPSSVNLDAWQQTISFLSSPDGRNYFNRGYLLGWANSGFLQSTRLYIDNVIFADTPLINLDPPASPTPTP</sequence>
<reference evidence="1" key="1">
    <citation type="submission" date="2018-06" db="EMBL/GenBank/DDBJ databases">
        <authorList>
            <person name="Zhirakovskaya E."/>
        </authorList>
    </citation>
    <scope>NUCLEOTIDE SEQUENCE</scope>
</reference>
<proteinExistence type="predicted"/>
<dbReference type="PROSITE" id="PS51257">
    <property type="entry name" value="PROKAR_LIPOPROTEIN"/>
    <property type="match status" value="1"/>
</dbReference>
<evidence type="ECO:0000313" key="1">
    <source>
        <dbReference type="EMBL" id="VAW92740.1"/>
    </source>
</evidence>